<sequence>MTLCNLCRLLFVVSFMIVMKSLIIGSLFIIFWLSNLGVQVSCQVHSPCKVLLFHQNSFFWIHLQRQFQLQPLVLSLPVLNPCCRPITDYYYYGKWASSAFDLLVYNVVGGHRAICMGPESHHCIRGMVSAILTSVSFLLCYLLRFSDPPQSRKLSYLEACTFLIELQLKWLHPSRGSDSNKWLLQHLVYLGRELSLAKYRSFFIHICGCR</sequence>
<keyword evidence="1" id="KW-0812">Transmembrane</keyword>
<name>A0A4Y7JA55_PAPSO</name>
<dbReference type="EMBL" id="CM010718">
    <property type="protein sequence ID" value="RZC57983.1"/>
    <property type="molecule type" value="Genomic_DNA"/>
</dbReference>
<evidence type="ECO:0000256" key="1">
    <source>
        <dbReference type="SAM" id="Phobius"/>
    </source>
</evidence>
<accession>A0A4Y7JA55</accession>
<dbReference type="STRING" id="3469.A0A4Y7JA55"/>
<proteinExistence type="predicted"/>
<evidence type="ECO:0000313" key="3">
    <source>
        <dbReference type="Proteomes" id="UP000316621"/>
    </source>
</evidence>
<keyword evidence="3" id="KW-1185">Reference proteome</keyword>
<keyword evidence="1" id="KW-0472">Membrane</keyword>
<organism evidence="2 3">
    <name type="scientific">Papaver somniferum</name>
    <name type="common">Opium poppy</name>
    <dbReference type="NCBI Taxonomy" id="3469"/>
    <lineage>
        <taxon>Eukaryota</taxon>
        <taxon>Viridiplantae</taxon>
        <taxon>Streptophyta</taxon>
        <taxon>Embryophyta</taxon>
        <taxon>Tracheophyta</taxon>
        <taxon>Spermatophyta</taxon>
        <taxon>Magnoliopsida</taxon>
        <taxon>Ranunculales</taxon>
        <taxon>Papaveraceae</taxon>
        <taxon>Papaveroideae</taxon>
        <taxon>Papaver</taxon>
    </lineage>
</organism>
<protein>
    <submittedName>
        <fullName evidence="2">Uncharacterized protein</fullName>
    </submittedName>
</protein>
<reference evidence="2 3" key="1">
    <citation type="journal article" date="2018" name="Science">
        <title>The opium poppy genome and morphinan production.</title>
        <authorList>
            <person name="Guo L."/>
            <person name="Winzer T."/>
            <person name="Yang X."/>
            <person name="Li Y."/>
            <person name="Ning Z."/>
            <person name="He Z."/>
            <person name="Teodor R."/>
            <person name="Lu Y."/>
            <person name="Bowser T.A."/>
            <person name="Graham I.A."/>
            <person name="Ye K."/>
        </authorList>
    </citation>
    <scope>NUCLEOTIDE SEQUENCE [LARGE SCALE GENOMIC DNA]</scope>
    <source>
        <strain evidence="3">cv. HN1</strain>
        <tissue evidence="2">Leaves</tissue>
    </source>
</reference>
<feature type="transmembrane region" description="Helical" evidence="1">
    <location>
        <begin position="9"/>
        <end position="33"/>
    </location>
</feature>
<feature type="transmembrane region" description="Helical" evidence="1">
    <location>
        <begin position="124"/>
        <end position="143"/>
    </location>
</feature>
<gene>
    <name evidence="2" type="ORF">C5167_005288</name>
</gene>
<evidence type="ECO:0000313" key="2">
    <source>
        <dbReference type="EMBL" id="RZC57983.1"/>
    </source>
</evidence>
<dbReference type="Gramene" id="RZC57983">
    <property type="protein sequence ID" value="RZC57983"/>
    <property type="gene ID" value="C5167_005288"/>
</dbReference>
<dbReference type="Proteomes" id="UP000316621">
    <property type="component" value="Chromosome 4"/>
</dbReference>
<keyword evidence="1" id="KW-1133">Transmembrane helix</keyword>
<dbReference type="AlphaFoldDB" id="A0A4Y7JA55"/>